<dbReference type="EMBL" id="KB456263">
    <property type="protein sequence ID" value="EMF13577.1"/>
    <property type="molecule type" value="Genomic_DNA"/>
</dbReference>
<organism evidence="3 4">
    <name type="scientific">Sphaerulina musiva (strain SO2202)</name>
    <name type="common">Poplar stem canker fungus</name>
    <name type="synonym">Septoria musiva</name>
    <dbReference type="NCBI Taxonomy" id="692275"/>
    <lineage>
        <taxon>Eukaryota</taxon>
        <taxon>Fungi</taxon>
        <taxon>Dikarya</taxon>
        <taxon>Ascomycota</taxon>
        <taxon>Pezizomycotina</taxon>
        <taxon>Dothideomycetes</taxon>
        <taxon>Dothideomycetidae</taxon>
        <taxon>Mycosphaerellales</taxon>
        <taxon>Mycosphaerellaceae</taxon>
        <taxon>Sphaerulina</taxon>
    </lineage>
</organism>
<dbReference type="Pfam" id="PF05686">
    <property type="entry name" value="Glyco_transf_90"/>
    <property type="match status" value="1"/>
</dbReference>
<keyword evidence="4" id="KW-1185">Reference proteome</keyword>
<dbReference type="PANTHER" id="PTHR12203:SF107">
    <property type="entry name" value="GLYCOSYL TRANSFERASE CAP10 DOMAIN-CONTAINING PROTEIN"/>
    <property type="match status" value="1"/>
</dbReference>
<dbReference type="eggNOG" id="KOG2458">
    <property type="taxonomic scope" value="Eukaryota"/>
</dbReference>
<proteinExistence type="predicted"/>
<keyword evidence="1" id="KW-0732">Signal</keyword>
<evidence type="ECO:0000313" key="3">
    <source>
        <dbReference type="EMBL" id="EMF13577.1"/>
    </source>
</evidence>
<dbReference type="GeneID" id="27902311"/>
<sequence>MRTIALWGTLFFLISAALILWTTSKGAPEFAQDYLEDAAEYIDSHRAHKDLQRPTTTPPPSHLQPTQDGWVFDYKKHGRHYGLTEEQCNFAFPDLYREIDRAVDHRKNVAGEITQDETNVEWRGDGMVKAQIHDNQLYVIDAHKVTDHNHRPRALATLNAIYRAVSASSTKLPDIEFSFNVHDAALVDQDNGNQTTWAYTRLAHQETLWLMPDFGVWAWPDVGLRSYPELQNLLEHTEEHFHDKLSKLVWRGSLDVGSKEVRQGLVDHSQGHDWADVQVLHWDNRTSIEERLLTMQDHCSYKFVAQTEGNTYSGRLKYLLNCHSILLSHDLKWIELYHHLLQDSGPEQNYVRTKHDFSDLPKRMKRLLHPSHSDMDPLIIADNAKRTFRHRYLTPAAETCYWRALIRGWASVQAFTPQFWIEVEQFDKVSQKNKTIKRPKGTPFESYAIMEEVDWVIPAIPRKMCIKEEDEEKCR</sequence>
<dbReference type="OrthoDB" id="202415at2759"/>
<name>M3B1B6_SPHMS</name>
<dbReference type="OMA" id="VAHTEGH"/>
<protein>
    <recommendedName>
        <fullName evidence="2">Glycosyl transferase CAP10 domain-containing protein</fullName>
    </recommendedName>
</protein>
<dbReference type="SMART" id="SM00672">
    <property type="entry name" value="CAP10"/>
    <property type="match status" value="1"/>
</dbReference>
<accession>M3B1B6</accession>
<feature type="chain" id="PRO_5004031267" description="Glycosyl transferase CAP10 domain-containing protein" evidence="1">
    <location>
        <begin position="27"/>
        <end position="475"/>
    </location>
</feature>
<dbReference type="AlphaFoldDB" id="M3B1B6"/>
<dbReference type="PANTHER" id="PTHR12203">
    <property type="entry name" value="KDEL LYS-ASP-GLU-LEU CONTAINING - RELATED"/>
    <property type="match status" value="1"/>
</dbReference>
<dbReference type="InterPro" id="IPR006598">
    <property type="entry name" value="CAP10"/>
</dbReference>
<feature type="domain" description="Glycosyl transferase CAP10" evidence="2">
    <location>
        <begin position="171"/>
        <end position="416"/>
    </location>
</feature>
<dbReference type="Proteomes" id="UP000016931">
    <property type="component" value="Unassembled WGS sequence"/>
</dbReference>
<feature type="signal peptide" evidence="1">
    <location>
        <begin position="1"/>
        <end position="26"/>
    </location>
</feature>
<dbReference type="HOGENOM" id="CLU_028539_2_1_1"/>
<evidence type="ECO:0000313" key="4">
    <source>
        <dbReference type="Proteomes" id="UP000016931"/>
    </source>
</evidence>
<evidence type="ECO:0000256" key="1">
    <source>
        <dbReference type="SAM" id="SignalP"/>
    </source>
</evidence>
<evidence type="ECO:0000259" key="2">
    <source>
        <dbReference type="SMART" id="SM00672"/>
    </source>
</evidence>
<reference evidence="3 4" key="1">
    <citation type="journal article" date="2012" name="PLoS Pathog.">
        <title>Diverse lifestyles and strategies of plant pathogenesis encoded in the genomes of eighteen Dothideomycetes fungi.</title>
        <authorList>
            <person name="Ohm R.A."/>
            <person name="Feau N."/>
            <person name="Henrissat B."/>
            <person name="Schoch C.L."/>
            <person name="Horwitz B.A."/>
            <person name="Barry K.W."/>
            <person name="Condon B.J."/>
            <person name="Copeland A.C."/>
            <person name="Dhillon B."/>
            <person name="Glaser F."/>
            <person name="Hesse C.N."/>
            <person name="Kosti I."/>
            <person name="LaButti K."/>
            <person name="Lindquist E.A."/>
            <person name="Lucas S."/>
            <person name="Salamov A.A."/>
            <person name="Bradshaw R.E."/>
            <person name="Ciuffetti L."/>
            <person name="Hamelin R.C."/>
            <person name="Kema G.H.J."/>
            <person name="Lawrence C."/>
            <person name="Scott J.A."/>
            <person name="Spatafora J.W."/>
            <person name="Turgeon B.G."/>
            <person name="de Wit P.J.G.M."/>
            <person name="Zhong S."/>
            <person name="Goodwin S.B."/>
            <person name="Grigoriev I.V."/>
        </authorList>
    </citation>
    <scope>NUCLEOTIDE SEQUENCE [LARGE SCALE GENOMIC DNA]</scope>
    <source>
        <strain evidence="3 4">SO2202</strain>
    </source>
</reference>
<dbReference type="RefSeq" id="XP_016761698.1">
    <property type="nucleotide sequence ID" value="XM_016905174.1"/>
</dbReference>
<dbReference type="InterPro" id="IPR051091">
    <property type="entry name" value="O-Glucosyltr/Glycosyltrsf_90"/>
</dbReference>
<gene>
    <name evidence="3" type="ORF">SEPMUDRAFT_148826</name>
</gene>